<dbReference type="AlphaFoldDB" id="A0A6C0CGC5"/>
<accession>A0A6C0CGC5</accession>
<dbReference type="Gene3D" id="3.30.2010.10">
    <property type="entry name" value="Metalloproteases ('zincins'), catalytic domain"/>
    <property type="match status" value="1"/>
</dbReference>
<evidence type="ECO:0000313" key="2">
    <source>
        <dbReference type="EMBL" id="QHT03212.1"/>
    </source>
</evidence>
<proteinExistence type="predicted"/>
<reference evidence="2" key="1">
    <citation type="journal article" date="2020" name="Nature">
        <title>Giant virus diversity and host interactions through global metagenomics.</title>
        <authorList>
            <person name="Schulz F."/>
            <person name="Roux S."/>
            <person name="Paez-Espino D."/>
            <person name="Jungbluth S."/>
            <person name="Walsh D.A."/>
            <person name="Denef V.J."/>
            <person name="McMahon K.D."/>
            <person name="Konstantinidis K.T."/>
            <person name="Eloe-Fadrosh E.A."/>
            <person name="Kyrpides N.C."/>
            <person name="Woyke T."/>
        </authorList>
    </citation>
    <scope>NUCLEOTIDE SEQUENCE</scope>
    <source>
        <strain evidence="2">GVMAG-M-3300020728-1</strain>
    </source>
</reference>
<dbReference type="EMBL" id="MN739407">
    <property type="protein sequence ID" value="QHT03212.1"/>
    <property type="molecule type" value="Genomic_DNA"/>
</dbReference>
<dbReference type="InterPro" id="IPR013536">
    <property type="entry name" value="WLM_dom"/>
</dbReference>
<dbReference type="Pfam" id="PF08325">
    <property type="entry name" value="WLM"/>
    <property type="match status" value="1"/>
</dbReference>
<feature type="domain" description="WLM" evidence="1">
    <location>
        <begin position="34"/>
        <end position="161"/>
    </location>
</feature>
<protein>
    <recommendedName>
        <fullName evidence="1">WLM domain-containing protein</fullName>
    </recommendedName>
</protein>
<evidence type="ECO:0000259" key="1">
    <source>
        <dbReference type="Pfam" id="PF08325"/>
    </source>
</evidence>
<name>A0A6C0CGC5_9ZZZZ</name>
<sequence length="189" mass="21266">MWPVALLGTGLALAYASTRGVANLNDVKSQRDGKIYKVQNLPDKQDACEKMAEVHENLQKLMAKYRDDPATAADPRVKVLLDRFNPDNICENDIKADSTSYSENKGEKIVVCLREKIEPYKLVDTNTIMFVVLHEMAHLMTTTVGHTPEFWTNFKRILHDAVGVGIYRAENYSKSPVSYCGMQITDSPI</sequence>
<organism evidence="2">
    <name type="scientific">viral metagenome</name>
    <dbReference type="NCBI Taxonomy" id="1070528"/>
    <lineage>
        <taxon>unclassified sequences</taxon>
        <taxon>metagenomes</taxon>
        <taxon>organismal metagenomes</taxon>
    </lineage>
</organism>